<organism evidence="1 2">
    <name type="scientific">Candidatus Rhabdochlamydia porcellionis</name>
    <dbReference type="NCBI Taxonomy" id="225148"/>
    <lineage>
        <taxon>Bacteria</taxon>
        <taxon>Pseudomonadati</taxon>
        <taxon>Chlamydiota</taxon>
        <taxon>Chlamydiia</taxon>
        <taxon>Parachlamydiales</taxon>
        <taxon>Candidatus Rhabdochlamydiaceae</taxon>
        <taxon>Candidatus Rhabdochlamydia</taxon>
    </lineage>
</organism>
<name>A0ABX8YZT6_9BACT</name>
<keyword evidence="2" id="KW-1185">Reference proteome</keyword>
<sequence length="268" mass="30862">MALLTKIVILLPLSCFALTTKPWLSNLFEADLIPGYTYRHYPAVQGANKPFASNDQILSLGLGATLSTHFDFELELEVANTTQQSWGMRSGAMQMRYLWLDDVAGDPISFLTGFSLRDVSKRNLRDVSCPYAARINWELFSAIGKEFSDGANWTTRIYAWLAAGIANRGSWWTRQEISYESNWCDRHNLKLFSQGDFGFGDLQQIVVDHFNGWGKYHHQSIDLGICYRYQLDYYGTFSINYAYRVFARTFPEKVHCLTLMYCFPFCLF</sequence>
<dbReference type="RefSeq" id="WP_194845394.1">
    <property type="nucleotide sequence ID" value="NZ_CP075585.1"/>
</dbReference>
<evidence type="ECO:0000313" key="2">
    <source>
        <dbReference type="Proteomes" id="UP000822862"/>
    </source>
</evidence>
<protein>
    <submittedName>
        <fullName evidence="1">Uncharacterized protein</fullName>
    </submittedName>
</protein>
<gene>
    <name evidence="1" type="ORF">RHAB15C_0000795</name>
</gene>
<dbReference type="EMBL" id="CP075585">
    <property type="protein sequence ID" value="QZA58914.1"/>
    <property type="molecule type" value="Genomic_DNA"/>
</dbReference>
<reference evidence="1 2" key="1">
    <citation type="submission" date="2021-05" db="EMBL/GenBank/DDBJ databases">
        <title>Ecology and evolution of chlamydial symbionts of arthropods.</title>
        <authorList>
            <person name="Halter T."/>
            <person name="Sixt B.S."/>
            <person name="Toenshoff E.R."/>
            <person name="Koestlbacher S."/>
            <person name="Schulz F."/>
            <person name="Kostanjsek R."/>
            <person name="Collingro A."/>
            <person name="Hendrickx F."/>
            <person name="Horn M."/>
        </authorList>
    </citation>
    <scope>NUCLEOTIDE SEQUENCE [LARGE SCALE GENOMIC DNA]</scope>
    <source>
        <strain evidence="1 2">15C</strain>
    </source>
</reference>
<dbReference type="Proteomes" id="UP000822862">
    <property type="component" value="Chromosome"/>
</dbReference>
<accession>A0ABX8YZT6</accession>
<proteinExistence type="predicted"/>
<evidence type="ECO:0000313" key="1">
    <source>
        <dbReference type="EMBL" id="QZA58914.1"/>
    </source>
</evidence>